<evidence type="ECO:0000256" key="1">
    <source>
        <dbReference type="SAM" id="SignalP"/>
    </source>
</evidence>
<protein>
    <submittedName>
        <fullName evidence="2">Uncharacterized protein</fullName>
    </submittedName>
</protein>
<dbReference type="RefSeq" id="XP_040743403.1">
    <property type="nucleotide sequence ID" value="XM_040885564.1"/>
</dbReference>
<comment type="caution">
    <text evidence="2">The sequence shown here is derived from an EMBL/GenBank/DDBJ whole genome shotgun (WGS) entry which is preliminary data.</text>
</comment>
<sequence>MKASLILSFSALCVPSLGEPIIKSLLVTLGAEEPMATVASHIASTGASYVVDHQTMLKPVLSYIPGAQIALGAAGIFGGSFAGGIAGRMGGNAVRGFLEGEAGNNIPLAGWIIRDDDEKKTE</sequence>
<feature type="chain" id="PRO_5012847317" evidence="1">
    <location>
        <begin position="19"/>
        <end position="122"/>
    </location>
</feature>
<feature type="signal peptide" evidence="1">
    <location>
        <begin position="1"/>
        <end position="18"/>
    </location>
</feature>
<evidence type="ECO:0000313" key="2">
    <source>
        <dbReference type="EMBL" id="ORX69715.1"/>
    </source>
</evidence>
<dbReference type="Proteomes" id="UP000193922">
    <property type="component" value="Unassembled WGS sequence"/>
</dbReference>
<reference evidence="2 3" key="1">
    <citation type="submission" date="2016-07" db="EMBL/GenBank/DDBJ databases">
        <title>Pervasive Adenine N6-methylation of Active Genes in Fungi.</title>
        <authorList>
            <consortium name="DOE Joint Genome Institute"/>
            <person name="Mondo S.J."/>
            <person name="Dannebaum R.O."/>
            <person name="Kuo R.C."/>
            <person name="Labutti K."/>
            <person name="Haridas S."/>
            <person name="Kuo A."/>
            <person name="Salamov A."/>
            <person name="Ahrendt S.R."/>
            <person name="Lipzen A."/>
            <person name="Sullivan W."/>
            <person name="Andreopoulos W.B."/>
            <person name="Clum A."/>
            <person name="Lindquist E."/>
            <person name="Daum C."/>
            <person name="Ramamoorthy G.K."/>
            <person name="Gryganskyi A."/>
            <person name="Culley D."/>
            <person name="Magnuson J.K."/>
            <person name="James T.Y."/>
            <person name="O'Malley M.A."/>
            <person name="Stajich J.E."/>
            <person name="Spatafora J.W."/>
            <person name="Visel A."/>
            <person name="Grigoriev I.V."/>
        </authorList>
    </citation>
    <scope>NUCLEOTIDE SEQUENCE [LARGE SCALE GENOMIC DNA]</scope>
    <source>
        <strain evidence="2 3">ATCC 12442</strain>
    </source>
</reference>
<evidence type="ECO:0000313" key="3">
    <source>
        <dbReference type="Proteomes" id="UP000193922"/>
    </source>
</evidence>
<dbReference type="AlphaFoldDB" id="A0A1Y1W8J1"/>
<keyword evidence="1" id="KW-0732">Signal</keyword>
<gene>
    <name evidence="2" type="ORF">DL89DRAFT_257940</name>
</gene>
<organism evidence="2 3">
    <name type="scientific">Linderina pennispora</name>
    <dbReference type="NCBI Taxonomy" id="61395"/>
    <lineage>
        <taxon>Eukaryota</taxon>
        <taxon>Fungi</taxon>
        <taxon>Fungi incertae sedis</taxon>
        <taxon>Zoopagomycota</taxon>
        <taxon>Kickxellomycotina</taxon>
        <taxon>Kickxellomycetes</taxon>
        <taxon>Kickxellales</taxon>
        <taxon>Kickxellaceae</taxon>
        <taxon>Linderina</taxon>
    </lineage>
</organism>
<proteinExistence type="predicted"/>
<dbReference type="GeneID" id="63802212"/>
<dbReference type="EMBL" id="MCFD01000007">
    <property type="protein sequence ID" value="ORX69715.1"/>
    <property type="molecule type" value="Genomic_DNA"/>
</dbReference>
<dbReference type="OrthoDB" id="5549922at2759"/>
<accession>A0A1Y1W8J1</accession>
<keyword evidence="3" id="KW-1185">Reference proteome</keyword>
<name>A0A1Y1W8J1_9FUNG</name>